<comment type="caution">
    <text evidence="4">Lacks conserved residue(s) required for the propagation of feature annotation.</text>
</comment>
<evidence type="ECO:0000256" key="2">
    <source>
        <dbReference type="ARBA" id="ARBA00023125"/>
    </source>
</evidence>
<name>A0A2A7B3M8_9FIRM</name>
<dbReference type="InterPro" id="IPR001789">
    <property type="entry name" value="Sig_transdc_resp-reg_receiver"/>
</dbReference>
<feature type="domain" description="Response regulatory" evidence="5">
    <location>
        <begin position="11"/>
        <end position="128"/>
    </location>
</feature>
<dbReference type="RefSeq" id="WP_097793363.1">
    <property type="nucleotide sequence ID" value="NZ_NOUV01000019.1"/>
</dbReference>
<protein>
    <recommendedName>
        <fullName evidence="1">Stage 0 sporulation protein A homolog</fullName>
    </recommendedName>
</protein>
<dbReference type="Proteomes" id="UP000220904">
    <property type="component" value="Unassembled WGS sequence"/>
</dbReference>
<sequence length="250" mass="28566">MPGERDAENLRVALMSYDDRELRIRKFYLEEQSTIIRCTCFQSGEPVLQALRQERCFDVLVLSSQLEDMDSLTFLEKLNRLPSHPPLLLQGDGWTDDITAAHLQPGSRFYGVGHDHLRDLLRGLLGVPGRNSMQIERFCTHLYELWKLPQPDTNCEYLTLAVQIACSADGKLALRKEILQGVAEQYHITVAAVDSGLRRLVEGLETRHPVEWEHFKAENGLTGLKVTTGRLVYSLQQTVLRRGIIVREQR</sequence>
<dbReference type="GO" id="GO:0000160">
    <property type="term" value="P:phosphorelay signal transduction system"/>
    <property type="evidence" value="ECO:0007669"/>
    <property type="project" value="InterPro"/>
</dbReference>
<dbReference type="AlphaFoldDB" id="A0A2A7B3M8"/>
<proteinExistence type="predicted"/>
<evidence type="ECO:0000256" key="4">
    <source>
        <dbReference type="PROSITE-ProRule" id="PRU00169"/>
    </source>
</evidence>
<dbReference type="InterPro" id="IPR011006">
    <property type="entry name" value="CheY-like_superfamily"/>
</dbReference>
<keyword evidence="2" id="KW-0238">DNA-binding</keyword>
<accession>A0A2A7B3M8</accession>
<comment type="caution">
    <text evidence="6">The sequence shown here is derived from an EMBL/GenBank/DDBJ whole genome shotgun (WGS) entry which is preliminary data.</text>
</comment>
<evidence type="ECO:0000256" key="3">
    <source>
        <dbReference type="ARBA" id="ARBA00024867"/>
    </source>
</evidence>
<dbReference type="EMBL" id="NOUV01000019">
    <property type="protein sequence ID" value="PDX85921.1"/>
    <property type="molecule type" value="Genomic_DNA"/>
</dbReference>
<evidence type="ECO:0000259" key="5">
    <source>
        <dbReference type="PROSITE" id="PS50110"/>
    </source>
</evidence>
<evidence type="ECO:0000313" key="6">
    <source>
        <dbReference type="EMBL" id="PDX85921.1"/>
    </source>
</evidence>
<dbReference type="InterPro" id="IPR016032">
    <property type="entry name" value="Sig_transdc_resp-reg_C-effctor"/>
</dbReference>
<organism evidence="6 7">
    <name type="scientific">Faecalibacterium prausnitzii</name>
    <dbReference type="NCBI Taxonomy" id="853"/>
    <lineage>
        <taxon>Bacteria</taxon>
        <taxon>Bacillati</taxon>
        <taxon>Bacillota</taxon>
        <taxon>Clostridia</taxon>
        <taxon>Eubacteriales</taxon>
        <taxon>Oscillospiraceae</taxon>
        <taxon>Faecalibacterium</taxon>
    </lineage>
</organism>
<evidence type="ECO:0000313" key="7">
    <source>
        <dbReference type="Proteomes" id="UP000220904"/>
    </source>
</evidence>
<dbReference type="GO" id="GO:0006355">
    <property type="term" value="P:regulation of DNA-templated transcription"/>
    <property type="evidence" value="ECO:0007669"/>
    <property type="project" value="InterPro"/>
</dbReference>
<dbReference type="OrthoDB" id="1863309at2"/>
<reference evidence="6 7" key="1">
    <citation type="journal article" date="2017" name="Front. Microbiol.">
        <title>New Insights into the Diversity of the Genus Faecalibacterium.</title>
        <authorList>
            <person name="Benevides L."/>
            <person name="Burman S."/>
            <person name="Martin R."/>
            <person name="Robert V."/>
            <person name="Thomas M."/>
            <person name="Miquel S."/>
            <person name="Chain F."/>
            <person name="Sokol H."/>
            <person name="Bermudez-Humaran L.G."/>
            <person name="Morrison M."/>
            <person name="Langella P."/>
            <person name="Azevedo V.A."/>
            <person name="Chatel J.M."/>
            <person name="Soares S."/>
        </authorList>
    </citation>
    <scope>NUCLEOTIDE SEQUENCE [LARGE SCALE GENOMIC DNA]</scope>
    <source>
        <strain evidence="6 7">AHMP21</strain>
    </source>
</reference>
<dbReference type="GO" id="GO:0003677">
    <property type="term" value="F:DNA binding"/>
    <property type="evidence" value="ECO:0007669"/>
    <property type="project" value="UniProtKB-KW"/>
</dbReference>
<dbReference type="Gene3D" id="3.40.50.2300">
    <property type="match status" value="1"/>
</dbReference>
<dbReference type="PROSITE" id="PS50110">
    <property type="entry name" value="RESPONSE_REGULATORY"/>
    <property type="match status" value="1"/>
</dbReference>
<evidence type="ECO:0000256" key="1">
    <source>
        <dbReference type="ARBA" id="ARBA00018672"/>
    </source>
</evidence>
<comment type="function">
    <text evidence="3">May play the central regulatory role in sporulation. It may be an element of the effector pathway responsible for the activation of sporulation genes in response to nutritional stress. Spo0A may act in concert with spo0H (a sigma factor) to control the expression of some genes that are critical to the sporulation process.</text>
</comment>
<dbReference type="SUPFAM" id="SSF46894">
    <property type="entry name" value="C-terminal effector domain of the bipartite response regulators"/>
    <property type="match status" value="1"/>
</dbReference>
<dbReference type="SUPFAM" id="SSF52172">
    <property type="entry name" value="CheY-like"/>
    <property type="match status" value="1"/>
</dbReference>
<gene>
    <name evidence="6" type="ORF">CHR60_12950</name>
</gene>